<evidence type="ECO:0000256" key="1">
    <source>
        <dbReference type="ARBA" id="ARBA00006738"/>
    </source>
</evidence>
<evidence type="ECO:0000313" key="4">
    <source>
        <dbReference type="Proteomes" id="UP001224644"/>
    </source>
</evidence>
<proteinExistence type="inferred from homology"/>
<dbReference type="HAMAP" id="MF_00048">
    <property type="entry name" value="UPF0102"/>
    <property type="match status" value="1"/>
</dbReference>
<dbReference type="Pfam" id="PF02021">
    <property type="entry name" value="UPF0102"/>
    <property type="match status" value="1"/>
</dbReference>
<dbReference type="PANTHER" id="PTHR34039">
    <property type="entry name" value="UPF0102 PROTEIN YRAN"/>
    <property type="match status" value="1"/>
</dbReference>
<dbReference type="Proteomes" id="UP001224644">
    <property type="component" value="Unassembled WGS sequence"/>
</dbReference>
<organism evidence="3 4">
    <name type="scientific">Methylobacterium adhaesivum</name>
    <dbReference type="NCBI Taxonomy" id="333297"/>
    <lineage>
        <taxon>Bacteria</taxon>
        <taxon>Pseudomonadati</taxon>
        <taxon>Pseudomonadota</taxon>
        <taxon>Alphaproteobacteria</taxon>
        <taxon>Hyphomicrobiales</taxon>
        <taxon>Methylobacteriaceae</taxon>
        <taxon>Methylobacterium</taxon>
    </lineage>
</organism>
<protein>
    <recommendedName>
        <fullName evidence="2">UPF0102 protein QWZ12_00050</fullName>
    </recommendedName>
</protein>
<accession>A0ABT8BAF5</accession>
<keyword evidence="4" id="KW-1185">Reference proteome</keyword>
<evidence type="ECO:0000313" key="3">
    <source>
        <dbReference type="EMBL" id="MDN3588993.1"/>
    </source>
</evidence>
<sequence>MTTPERREKDTARRLATHGRGLSGEGRALLALMLKGYWPLARRYGAAGGEIDLVMRRGRTIAFIEVKARATLGTALAAIDGRKRARFSRAVRAWVAAHPECIGLTLRADAVLVAPRRWPTHLADAFPLEER</sequence>
<comment type="similarity">
    <text evidence="1 2">Belongs to the UPF0102 family.</text>
</comment>
<evidence type="ECO:0000256" key="2">
    <source>
        <dbReference type="HAMAP-Rule" id="MF_00048"/>
    </source>
</evidence>
<dbReference type="Gene3D" id="3.40.1350.10">
    <property type="match status" value="1"/>
</dbReference>
<dbReference type="EMBL" id="JAUFPX010000001">
    <property type="protein sequence ID" value="MDN3588993.1"/>
    <property type="molecule type" value="Genomic_DNA"/>
</dbReference>
<dbReference type="NCBIfam" id="NF011272">
    <property type="entry name" value="PRK14679.1"/>
    <property type="match status" value="1"/>
</dbReference>
<dbReference type="SUPFAM" id="SSF52980">
    <property type="entry name" value="Restriction endonuclease-like"/>
    <property type="match status" value="1"/>
</dbReference>
<dbReference type="PANTHER" id="PTHR34039:SF1">
    <property type="entry name" value="UPF0102 PROTEIN YRAN"/>
    <property type="match status" value="1"/>
</dbReference>
<dbReference type="InterPro" id="IPR011856">
    <property type="entry name" value="tRNA_endonuc-like_dom_sf"/>
</dbReference>
<dbReference type="InterPro" id="IPR003509">
    <property type="entry name" value="UPF0102_YraN-like"/>
</dbReference>
<comment type="caution">
    <text evidence="3">The sequence shown here is derived from an EMBL/GenBank/DDBJ whole genome shotgun (WGS) entry which is preliminary data.</text>
</comment>
<dbReference type="InterPro" id="IPR011335">
    <property type="entry name" value="Restrct_endonuc-II-like"/>
</dbReference>
<dbReference type="RefSeq" id="WP_238226460.1">
    <property type="nucleotide sequence ID" value="NZ_BPQD01000017.1"/>
</dbReference>
<gene>
    <name evidence="3" type="ORF">QWZ12_00050</name>
</gene>
<reference evidence="4" key="1">
    <citation type="journal article" date="2019" name="Int. J. Syst. Evol. Microbiol.">
        <title>The Global Catalogue of Microorganisms (GCM) 10K type strain sequencing project: providing services to taxonomists for standard genome sequencing and annotation.</title>
        <authorList>
            <consortium name="The Broad Institute Genomics Platform"/>
            <consortium name="The Broad Institute Genome Sequencing Center for Infectious Disease"/>
            <person name="Wu L."/>
            <person name="Ma J."/>
        </authorList>
    </citation>
    <scope>NUCLEOTIDE SEQUENCE [LARGE SCALE GENOMIC DNA]</scope>
    <source>
        <strain evidence="4">CECT 7069</strain>
    </source>
</reference>
<name>A0ABT8BAF5_9HYPH</name>